<sequence length="364" mass="41411">MIDFDDYFRFGLSHKLSGRDLDKWVTVYSPQINDNARFLRLRLDTVEQLQSMIDESDDTFVLVDNPPIFCCCYDINEMCPVPRIYHFTPGGSLAEFASVASRLERHGFRSKNMLGEHEFLERVGARSAAERIRSYKEAHQKSRHLATAKAFAEGRRQNTFVTQTALWRTDGCLLCGAADVALITTTWGSQTGESMQLLLCQPHATEAFQADSVLNYLAAWCGSPRRLALQPLDLSTDKAYFSETIELVDQELDCKVKKIKDIEREITGIRRVSGFTVILRIHSTVKRGYSYMVNLPNGTQVARIDDAPDHHDVNFFPDHRHTGLPVENKSAEPSFSTGHARIDLPGIKAEIERVEEKYKVHWVR</sequence>
<gene>
    <name evidence="1" type="ORF">SAMN05216466_12582</name>
</gene>
<name>A0A1G8LEW1_9BURK</name>
<dbReference type="AlphaFoldDB" id="A0A1G8LEW1"/>
<dbReference type="EMBL" id="FNCJ01000025">
    <property type="protein sequence ID" value="SDI54229.1"/>
    <property type="molecule type" value="Genomic_DNA"/>
</dbReference>
<reference evidence="1 2" key="1">
    <citation type="submission" date="2016-10" db="EMBL/GenBank/DDBJ databases">
        <authorList>
            <person name="de Groot N.N."/>
        </authorList>
    </citation>
    <scope>NUCLEOTIDE SEQUENCE [LARGE SCALE GENOMIC DNA]</scope>
    <source>
        <strain evidence="1 2">LMG 2247</strain>
    </source>
</reference>
<dbReference type="OrthoDB" id="8770010at2"/>
<evidence type="ECO:0000313" key="1">
    <source>
        <dbReference type="EMBL" id="SDI54229.1"/>
    </source>
</evidence>
<proteinExistence type="predicted"/>
<accession>A0A1G8LEW1</accession>
<organism evidence="1 2">
    <name type="scientific">Paraburkholderia phenazinium</name>
    <dbReference type="NCBI Taxonomy" id="60549"/>
    <lineage>
        <taxon>Bacteria</taxon>
        <taxon>Pseudomonadati</taxon>
        <taxon>Pseudomonadota</taxon>
        <taxon>Betaproteobacteria</taxon>
        <taxon>Burkholderiales</taxon>
        <taxon>Burkholderiaceae</taxon>
        <taxon>Paraburkholderia</taxon>
    </lineage>
</organism>
<evidence type="ECO:0000313" key="2">
    <source>
        <dbReference type="Proteomes" id="UP000199706"/>
    </source>
</evidence>
<dbReference type="Proteomes" id="UP000199706">
    <property type="component" value="Unassembled WGS sequence"/>
</dbReference>
<protein>
    <submittedName>
        <fullName evidence="1">Uncharacterized protein</fullName>
    </submittedName>
</protein>
<dbReference type="RefSeq" id="WP_090694160.1">
    <property type="nucleotide sequence ID" value="NZ_CADERL010000004.1"/>
</dbReference>